<organism evidence="2 3">
    <name type="scientific">Afipia carboxidovorans (strain ATCC 49405 / DSM 1227 / KCTC 32145 / OM5)</name>
    <name type="common">Oligotropha carboxidovorans</name>
    <dbReference type="NCBI Taxonomy" id="504832"/>
    <lineage>
        <taxon>Bacteria</taxon>
        <taxon>Pseudomonadati</taxon>
        <taxon>Pseudomonadota</taxon>
        <taxon>Alphaproteobacteria</taxon>
        <taxon>Hyphomicrobiales</taxon>
        <taxon>Nitrobacteraceae</taxon>
        <taxon>Afipia</taxon>
    </lineage>
</organism>
<dbReference type="GO" id="GO:0020037">
    <property type="term" value="F:heme binding"/>
    <property type="evidence" value="ECO:0007669"/>
    <property type="project" value="InterPro"/>
</dbReference>
<accession>F8BWB7</accession>
<dbReference type="GO" id="GO:0009055">
    <property type="term" value="F:electron transfer activity"/>
    <property type="evidence" value="ECO:0007669"/>
    <property type="project" value="InterPro"/>
</dbReference>
<dbReference type="KEGG" id="ocg:OCA5_c05310"/>
<reference evidence="2 3" key="1">
    <citation type="journal article" date="2011" name="J. Bacteriol.">
        <title>Complete genome sequences of the chemolithoautotrophic Oligotropha carboxidovorans strains OM4 and OM5.</title>
        <authorList>
            <person name="Volland S."/>
            <person name="Rachinger M."/>
            <person name="Strittmatter A."/>
            <person name="Daniel R."/>
            <person name="Gottschalk G."/>
            <person name="Meyer O."/>
        </authorList>
    </citation>
    <scope>NUCLEOTIDE SEQUENCE [LARGE SCALE GENOMIC DNA]</scope>
    <source>
        <strain evidence="3">ATCC 49405 / DSM 1227 / KCTC 32145 / OM5</strain>
    </source>
</reference>
<dbReference type="AlphaFoldDB" id="F8BWB7"/>
<evidence type="ECO:0000313" key="3">
    <source>
        <dbReference type="Proteomes" id="UP000007730"/>
    </source>
</evidence>
<dbReference type="HOGENOM" id="CLU_2082423_0_0_5"/>
<dbReference type="STRING" id="504832.OCA5_c05310"/>
<dbReference type="Gene3D" id="1.10.760.10">
    <property type="entry name" value="Cytochrome c-like domain"/>
    <property type="match status" value="1"/>
</dbReference>
<sequence length="117" mass="13243">MEAGARWRRWRFRCDCATRCRRSGQRDFRTCVAYHSFEPGRNMTGPTLSDLWGRKAGGYHSSKRQRSPEPPPSGLPGLKCRAWGKPTRRPSCLRSTMGDRASVIFAAPDEIAKTIES</sequence>
<dbReference type="OrthoDB" id="9805828at2"/>
<dbReference type="InterPro" id="IPR036909">
    <property type="entry name" value="Cyt_c-like_dom_sf"/>
</dbReference>
<gene>
    <name evidence="2" type="ordered locus">OCA5_c05310</name>
</gene>
<evidence type="ECO:0000256" key="1">
    <source>
        <dbReference type="SAM" id="MobiDB-lite"/>
    </source>
</evidence>
<feature type="region of interest" description="Disordered" evidence="1">
    <location>
        <begin position="42"/>
        <end position="80"/>
    </location>
</feature>
<dbReference type="Proteomes" id="UP000007730">
    <property type="component" value="Chromosome"/>
</dbReference>
<name>F8BWB7_AFIC5</name>
<evidence type="ECO:0000313" key="2">
    <source>
        <dbReference type="EMBL" id="AEI05255.1"/>
    </source>
</evidence>
<dbReference type="EMBL" id="CP002826">
    <property type="protein sequence ID" value="AEI05255.1"/>
    <property type="molecule type" value="Genomic_DNA"/>
</dbReference>
<proteinExistence type="predicted"/>
<protein>
    <submittedName>
        <fullName evidence="2">Uncharacterized protein</fullName>
    </submittedName>
</protein>
<dbReference type="SUPFAM" id="SSF46626">
    <property type="entry name" value="Cytochrome c"/>
    <property type="match status" value="1"/>
</dbReference>
<keyword evidence="3" id="KW-1185">Reference proteome</keyword>